<dbReference type="RefSeq" id="WP_188166771.1">
    <property type="nucleotide sequence ID" value="NZ_JACVVX010000012.1"/>
</dbReference>
<dbReference type="InterPro" id="IPR044855">
    <property type="entry name" value="CoA-Trfase_III_dom3_sf"/>
</dbReference>
<dbReference type="PANTHER" id="PTHR48228">
    <property type="entry name" value="SUCCINYL-COA--D-CITRAMALATE COA-TRANSFERASE"/>
    <property type="match status" value="1"/>
</dbReference>
<dbReference type="GO" id="GO:0016740">
    <property type="term" value="F:transferase activity"/>
    <property type="evidence" value="ECO:0007669"/>
    <property type="project" value="UniProtKB-KW"/>
</dbReference>
<evidence type="ECO:0000313" key="2">
    <source>
        <dbReference type="EMBL" id="MBD0417330.1"/>
    </source>
</evidence>
<organism evidence="2 3">
    <name type="scientific">Oryzicola mucosus</name>
    <dbReference type="NCBI Taxonomy" id="2767425"/>
    <lineage>
        <taxon>Bacteria</taxon>
        <taxon>Pseudomonadati</taxon>
        <taxon>Pseudomonadota</taxon>
        <taxon>Alphaproteobacteria</taxon>
        <taxon>Hyphomicrobiales</taxon>
        <taxon>Phyllobacteriaceae</taxon>
        <taxon>Oryzicola</taxon>
    </lineage>
</organism>
<dbReference type="Gene3D" id="3.30.1540.10">
    <property type="entry name" value="formyl-coa transferase, domain 3"/>
    <property type="match status" value="1"/>
</dbReference>
<sequence>MPAVERPFQLFSTYMTFQRQAAKHIEPVKPTLLPCRRYKHGKEHMAIERAGTLSGLRVIDFGQYIAGPLAAMQLADHGADVIRIEPPGGPRWKTPANAMWNRGKRSIVLDLKNTDDIETALRLIARADVVIENFRPGVMTRLGLAPETLLAEHPSLVWCSLPGFGSDDARAQIPAWEGLLGAATGNFMLKAQRLRTDAGRRELAPDDGRPIYTMTPVSSVFAGCMGALSVAMALVARQRDGRGQHIEVPLFDATFAAIGSPRWKGLPGTPWVRSYECADGRWLDMLCYHAKHVRAFANGAGVEDWLDQPFVNNINKVFRTDAAKVRVLLARMEALFRTRPAEQWEKILTCAGVPIAMVRTSAEWMELPQARESGCIVALEDKQLGPMLQPGIQAGLSLSPGLIAGPAPAPDQHRSEILKELDTPPARALPLTAEPDTRPPLAGLRLVDLGSVLVGPACGRTLAEFGAEVIKIDDPNGVGAGPDVNRGKRSMFLDLTKSGSKEVLERLSLDCDLFLQNFRPGVAEKMGIGYDQIRKRNPDAIYISYTLYGASGDWAWRPGYENQAQAATGMMDRFGDGIPAMEPFPINDYGTALTGSFGVALAVYHRNRMRSERRQGCGQHVSTGLVFTASLLQSIVMNTYAGKRWDEPRGQEKLGSGPLDRSYRTADGWMFLAARENQIDALARVPGLEELAEIAPGEREPFLESRLALDNTANWTARLLALDIGAYALSTVAEVMADPRAARRGIYLDRAHPDGGRSVTIGPIPKLSHTPTVAGQPLRPSMEGPSILEEIGFDPAPLLESGGVLVTPPALAVGGD</sequence>
<evidence type="ECO:0000313" key="3">
    <source>
        <dbReference type="Proteomes" id="UP000643405"/>
    </source>
</evidence>
<keyword evidence="2" id="KW-0808">Transferase</keyword>
<dbReference type="AlphaFoldDB" id="A0A8J6PS21"/>
<comment type="caution">
    <text evidence="2">The sequence shown here is derived from an EMBL/GenBank/DDBJ whole genome shotgun (WGS) entry which is preliminary data.</text>
</comment>
<dbReference type="SUPFAM" id="SSF89796">
    <property type="entry name" value="CoA-transferase family III (CaiB/BaiF)"/>
    <property type="match status" value="2"/>
</dbReference>
<reference evidence="2" key="1">
    <citation type="submission" date="2020-09" db="EMBL/GenBank/DDBJ databases">
        <title>Genome seq and assembly of Tianweitania sp.</title>
        <authorList>
            <person name="Chhetri G."/>
        </authorList>
    </citation>
    <scope>NUCLEOTIDE SEQUENCE</scope>
    <source>
        <strain evidence="2">Rool2</strain>
    </source>
</reference>
<dbReference type="Proteomes" id="UP000643405">
    <property type="component" value="Unassembled WGS sequence"/>
</dbReference>
<dbReference type="EMBL" id="JACVVX010000012">
    <property type="protein sequence ID" value="MBD0417330.1"/>
    <property type="molecule type" value="Genomic_DNA"/>
</dbReference>
<keyword evidence="3" id="KW-1185">Reference proteome</keyword>
<dbReference type="Gene3D" id="3.40.50.10540">
    <property type="entry name" value="Crotonobetainyl-coa:carnitine coa-transferase, domain 1"/>
    <property type="match status" value="3"/>
</dbReference>
<evidence type="ECO:0000256" key="1">
    <source>
        <dbReference type="SAM" id="MobiDB-lite"/>
    </source>
</evidence>
<protein>
    <submittedName>
        <fullName evidence="2">CoA transferase</fullName>
    </submittedName>
</protein>
<dbReference type="Pfam" id="PF02515">
    <property type="entry name" value="CoA_transf_3"/>
    <property type="match status" value="2"/>
</dbReference>
<dbReference type="InterPro" id="IPR050509">
    <property type="entry name" value="CoA-transferase_III"/>
</dbReference>
<dbReference type="PANTHER" id="PTHR48228:SF7">
    <property type="entry name" value="FATTY ACYL-COA TRANSFERASE RV3272-RELATED"/>
    <property type="match status" value="1"/>
</dbReference>
<accession>A0A8J6PS21</accession>
<name>A0A8J6PS21_9HYPH</name>
<dbReference type="InterPro" id="IPR023606">
    <property type="entry name" value="CoA-Trfase_III_dom_1_sf"/>
</dbReference>
<dbReference type="InterPro" id="IPR003673">
    <property type="entry name" value="CoA-Trfase_fam_III"/>
</dbReference>
<proteinExistence type="predicted"/>
<gene>
    <name evidence="2" type="ORF">ICI42_22060</name>
</gene>
<feature type="region of interest" description="Disordered" evidence="1">
    <location>
        <begin position="758"/>
        <end position="779"/>
    </location>
</feature>